<proteinExistence type="predicted"/>
<protein>
    <submittedName>
        <fullName evidence="2">Uncharacterized protein</fullName>
    </submittedName>
</protein>
<sequence length="297" mass="32723">MGIGMFLKPELDDGWLNKNLIQASSTTTVSRWTAFWMLAGLAANVMAQPSGRVCGIHSKHRIYLRSSPFICAIDGTCILLQLSYYVYGGETPRNAAHRILQGRFVDSESGGNEQENIEWSKPVRIILFAVGMLPAVIKLYTLGGIPWTKTWCSFYLASFLLIELLLLLAGKEEPDLPLDDLNGPDISKKLVGSKLFGQISLLIHFISFYSGSISSAVSSLGANSLLWNSPLKSWSARFYFITLGTTSASLGLFFPIFEKLFHEILVIINLCAALAYYIMIFDPSGTSDSSWLDLLGG</sequence>
<feature type="transmembrane region" description="Helical" evidence="1">
    <location>
        <begin position="152"/>
        <end position="170"/>
    </location>
</feature>
<dbReference type="AlphaFoldDB" id="A0A2J6RUS4"/>
<keyword evidence="1" id="KW-0472">Membrane</keyword>
<dbReference type="OrthoDB" id="2847781at2759"/>
<keyword evidence="1" id="KW-0812">Transmembrane</keyword>
<accession>A0A2J6RUS4</accession>
<feature type="transmembrane region" description="Helical" evidence="1">
    <location>
        <begin position="123"/>
        <end position="140"/>
    </location>
</feature>
<dbReference type="EMBL" id="KZ613943">
    <property type="protein sequence ID" value="PMD42255.1"/>
    <property type="molecule type" value="Genomic_DNA"/>
</dbReference>
<gene>
    <name evidence="2" type="ORF">L207DRAFT_564602</name>
</gene>
<reference evidence="2 3" key="1">
    <citation type="submission" date="2016-04" db="EMBL/GenBank/DDBJ databases">
        <title>A degradative enzymes factory behind the ericoid mycorrhizal symbiosis.</title>
        <authorList>
            <consortium name="DOE Joint Genome Institute"/>
            <person name="Martino E."/>
            <person name="Morin E."/>
            <person name="Grelet G."/>
            <person name="Kuo A."/>
            <person name="Kohler A."/>
            <person name="Daghino S."/>
            <person name="Barry K."/>
            <person name="Choi C."/>
            <person name="Cichocki N."/>
            <person name="Clum A."/>
            <person name="Copeland A."/>
            <person name="Hainaut M."/>
            <person name="Haridas S."/>
            <person name="Labutti K."/>
            <person name="Lindquist E."/>
            <person name="Lipzen A."/>
            <person name="Khouja H.-R."/>
            <person name="Murat C."/>
            <person name="Ohm R."/>
            <person name="Olson A."/>
            <person name="Spatafora J."/>
            <person name="Veneault-Fourrey C."/>
            <person name="Henrissat B."/>
            <person name="Grigoriev I."/>
            <person name="Martin F."/>
            <person name="Perotto S."/>
        </authorList>
    </citation>
    <scope>NUCLEOTIDE SEQUENCE [LARGE SCALE GENOMIC DNA]</scope>
    <source>
        <strain evidence="2 3">F</strain>
    </source>
</reference>
<keyword evidence="3" id="KW-1185">Reference proteome</keyword>
<dbReference type="Proteomes" id="UP000235786">
    <property type="component" value="Unassembled WGS sequence"/>
</dbReference>
<feature type="transmembrane region" description="Helical" evidence="1">
    <location>
        <begin position="263"/>
        <end position="281"/>
    </location>
</feature>
<evidence type="ECO:0000256" key="1">
    <source>
        <dbReference type="SAM" id="Phobius"/>
    </source>
</evidence>
<evidence type="ECO:0000313" key="2">
    <source>
        <dbReference type="EMBL" id="PMD42255.1"/>
    </source>
</evidence>
<feature type="transmembrane region" description="Helical" evidence="1">
    <location>
        <begin position="238"/>
        <end position="257"/>
    </location>
</feature>
<name>A0A2J6RUS4_HYAVF</name>
<keyword evidence="1" id="KW-1133">Transmembrane helix</keyword>
<organism evidence="2 3">
    <name type="scientific">Hyaloscypha variabilis (strain UAMH 11265 / GT02V1 / F)</name>
    <name type="common">Meliniomyces variabilis</name>
    <dbReference type="NCBI Taxonomy" id="1149755"/>
    <lineage>
        <taxon>Eukaryota</taxon>
        <taxon>Fungi</taxon>
        <taxon>Dikarya</taxon>
        <taxon>Ascomycota</taxon>
        <taxon>Pezizomycotina</taxon>
        <taxon>Leotiomycetes</taxon>
        <taxon>Helotiales</taxon>
        <taxon>Hyaloscyphaceae</taxon>
        <taxon>Hyaloscypha</taxon>
        <taxon>Hyaloscypha variabilis</taxon>
    </lineage>
</organism>
<evidence type="ECO:0000313" key="3">
    <source>
        <dbReference type="Proteomes" id="UP000235786"/>
    </source>
</evidence>